<comment type="caution">
    <text evidence="1">The sequence shown here is derived from an EMBL/GenBank/DDBJ whole genome shotgun (WGS) entry which is preliminary data.</text>
</comment>
<reference evidence="1" key="1">
    <citation type="submission" date="2021-01" db="EMBL/GenBank/DDBJ databases">
        <authorList>
            <consortium name="Genoscope - CEA"/>
            <person name="William W."/>
        </authorList>
    </citation>
    <scope>NUCLEOTIDE SEQUENCE</scope>
</reference>
<gene>
    <name evidence="1" type="ORF">POCTA_138.1.T0720011</name>
</gene>
<organism evidence="1 2">
    <name type="scientific">Paramecium octaurelia</name>
    <dbReference type="NCBI Taxonomy" id="43137"/>
    <lineage>
        <taxon>Eukaryota</taxon>
        <taxon>Sar</taxon>
        <taxon>Alveolata</taxon>
        <taxon>Ciliophora</taxon>
        <taxon>Intramacronucleata</taxon>
        <taxon>Oligohymenophorea</taxon>
        <taxon>Peniculida</taxon>
        <taxon>Parameciidae</taxon>
        <taxon>Paramecium</taxon>
    </lineage>
</organism>
<name>A0A8S1VXF1_PAROT</name>
<evidence type="ECO:0000313" key="1">
    <source>
        <dbReference type="EMBL" id="CAD8178916.1"/>
    </source>
</evidence>
<keyword evidence="2" id="KW-1185">Reference proteome</keyword>
<protein>
    <submittedName>
        <fullName evidence="1">Uncharacterized protein</fullName>
    </submittedName>
</protein>
<dbReference type="Proteomes" id="UP000683925">
    <property type="component" value="Unassembled WGS sequence"/>
</dbReference>
<evidence type="ECO:0000313" key="2">
    <source>
        <dbReference type="Proteomes" id="UP000683925"/>
    </source>
</evidence>
<proteinExistence type="predicted"/>
<dbReference type="EMBL" id="CAJJDP010000071">
    <property type="protein sequence ID" value="CAD8178916.1"/>
    <property type="molecule type" value="Genomic_DNA"/>
</dbReference>
<dbReference type="AlphaFoldDB" id="A0A8S1VXF1"/>
<accession>A0A8S1VXF1</accession>
<sequence length="61" mass="7291">MSIDLRVKLIQLFKAMQDTLIFLQYQQLHTRSTTLTKFHCESRSRQEKIVGGIQVKFCREF</sequence>